<evidence type="ECO:0000313" key="1">
    <source>
        <dbReference type="EMBL" id="GIY25436.1"/>
    </source>
</evidence>
<comment type="caution">
    <text evidence="1">The sequence shown here is derived from an EMBL/GenBank/DDBJ whole genome shotgun (WGS) entry which is preliminary data.</text>
</comment>
<gene>
    <name evidence="1" type="ORF">CDAR_307031</name>
</gene>
<protein>
    <submittedName>
        <fullName evidence="1">Uncharacterized protein</fullName>
    </submittedName>
</protein>
<proteinExistence type="predicted"/>
<reference evidence="1 2" key="1">
    <citation type="submission" date="2021-06" db="EMBL/GenBank/DDBJ databases">
        <title>Caerostris darwini draft genome.</title>
        <authorList>
            <person name="Kono N."/>
            <person name="Arakawa K."/>
        </authorList>
    </citation>
    <scope>NUCLEOTIDE SEQUENCE [LARGE SCALE GENOMIC DNA]</scope>
</reference>
<dbReference type="EMBL" id="BPLQ01006815">
    <property type="protein sequence ID" value="GIY25436.1"/>
    <property type="molecule type" value="Genomic_DNA"/>
</dbReference>
<evidence type="ECO:0000313" key="2">
    <source>
        <dbReference type="Proteomes" id="UP001054837"/>
    </source>
</evidence>
<name>A0AAV4RYI9_9ARAC</name>
<organism evidence="1 2">
    <name type="scientific">Caerostris darwini</name>
    <dbReference type="NCBI Taxonomy" id="1538125"/>
    <lineage>
        <taxon>Eukaryota</taxon>
        <taxon>Metazoa</taxon>
        <taxon>Ecdysozoa</taxon>
        <taxon>Arthropoda</taxon>
        <taxon>Chelicerata</taxon>
        <taxon>Arachnida</taxon>
        <taxon>Araneae</taxon>
        <taxon>Araneomorphae</taxon>
        <taxon>Entelegynae</taxon>
        <taxon>Araneoidea</taxon>
        <taxon>Araneidae</taxon>
        <taxon>Caerostris</taxon>
    </lineage>
</organism>
<accession>A0AAV4RYI9</accession>
<sequence length="130" mass="14879">MTGTDPIRSFEFWSRIAAWTNTVIDRDFPSCGVSPSGRSRGMTSISNFRSSFQLKCKVNRFVGSYRDILCSDMTPSHEVDRYQEVLLRKDYSSINNRVDGVSFIQILLIGIVSYAKNRNKLCLYSDMTKL</sequence>
<dbReference type="Proteomes" id="UP001054837">
    <property type="component" value="Unassembled WGS sequence"/>
</dbReference>
<dbReference type="AlphaFoldDB" id="A0AAV4RYI9"/>
<keyword evidence="2" id="KW-1185">Reference proteome</keyword>